<proteinExistence type="predicted"/>
<evidence type="ECO:0000313" key="2">
    <source>
        <dbReference type="EMBL" id="GAA2852678.1"/>
    </source>
</evidence>
<dbReference type="Proteomes" id="UP001500831">
    <property type="component" value="Unassembled WGS sequence"/>
</dbReference>
<organism evidence="2 3">
    <name type="scientific">Streptosporangium fragile</name>
    <dbReference type="NCBI Taxonomy" id="46186"/>
    <lineage>
        <taxon>Bacteria</taxon>
        <taxon>Bacillati</taxon>
        <taxon>Actinomycetota</taxon>
        <taxon>Actinomycetes</taxon>
        <taxon>Streptosporangiales</taxon>
        <taxon>Streptosporangiaceae</taxon>
        <taxon>Streptosporangium</taxon>
    </lineage>
</organism>
<comment type="caution">
    <text evidence="2">The sequence shown here is derived from an EMBL/GenBank/DDBJ whole genome shotgun (WGS) entry which is preliminary data.</text>
</comment>
<evidence type="ECO:0000256" key="1">
    <source>
        <dbReference type="SAM" id="MobiDB-lite"/>
    </source>
</evidence>
<feature type="compositionally biased region" description="Basic and acidic residues" evidence="1">
    <location>
        <begin position="67"/>
        <end position="86"/>
    </location>
</feature>
<feature type="compositionally biased region" description="Gly residues" evidence="1">
    <location>
        <begin position="32"/>
        <end position="53"/>
    </location>
</feature>
<sequence>MPGGLVEAVAVHALDHHLVREPDAQCEPSVEGGVGGEGLLGEGGRVPGVGGDDGGAELNAGHLAAGHGERGQRVEAEDVGEPDRGEAVVGPAGDALAQLGQRVRSLGFVDEESESHRYRTPF</sequence>
<dbReference type="EMBL" id="BAAAVI010000005">
    <property type="protein sequence ID" value="GAA2852678.1"/>
    <property type="molecule type" value="Genomic_DNA"/>
</dbReference>
<protein>
    <submittedName>
        <fullName evidence="2">Uncharacterized protein</fullName>
    </submittedName>
</protein>
<reference evidence="3" key="1">
    <citation type="journal article" date="2019" name="Int. J. Syst. Evol. Microbiol.">
        <title>The Global Catalogue of Microorganisms (GCM) 10K type strain sequencing project: providing services to taxonomists for standard genome sequencing and annotation.</title>
        <authorList>
            <consortium name="The Broad Institute Genomics Platform"/>
            <consortium name="The Broad Institute Genome Sequencing Center for Infectious Disease"/>
            <person name="Wu L."/>
            <person name="Ma J."/>
        </authorList>
    </citation>
    <scope>NUCLEOTIDE SEQUENCE [LARGE SCALE GENOMIC DNA]</scope>
    <source>
        <strain evidence="3">JCM 6242</strain>
    </source>
</reference>
<accession>A0ABP6I866</accession>
<evidence type="ECO:0000313" key="3">
    <source>
        <dbReference type="Proteomes" id="UP001500831"/>
    </source>
</evidence>
<gene>
    <name evidence="2" type="ORF">GCM10010517_10400</name>
</gene>
<name>A0ABP6I866_9ACTN</name>
<feature type="region of interest" description="Disordered" evidence="1">
    <location>
        <begin position="24"/>
        <end position="87"/>
    </location>
</feature>
<keyword evidence="3" id="KW-1185">Reference proteome</keyword>